<evidence type="ECO:0000256" key="2">
    <source>
        <dbReference type="ARBA" id="ARBA00007261"/>
    </source>
</evidence>
<gene>
    <name evidence="6" type="ORF">DPPLL_37970</name>
</gene>
<dbReference type="InterPro" id="IPR001431">
    <property type="entry name" value="Pept_M16_Zn_BS"/>
</dbReference>
<protein>
    <submittedName>
        <fullName evidence="6">Zinc protease</fullName>
    </submittedName>
</protein>
<dbReference type="PANTHER" id="PTHR11851">
    <property type="entry name" value="METALLOPROTEASE"/>
    <property type="match status" value="1"/>
</dbReference>
<dbReference type="PANTHER" id="PTHR11851:SF49">
    <property type="entry name" value="MITOCHONDRIAL-PROCESSING PEPTIDASE SUBUNIT ALPHA"/>
    <property type="match status" value="1"/>
</dbReference>
<dbReference type="SUPFAM" id="SSF63411">
    <property type="entry name" value="LuxS/MPP-like metallohydrolase"/>
    <property type="match status" value="2"/>
</dbReference>
<dbReference type="GO" id="GO:0008233">
    <property type="term" value="F:peptidase activity"/>
    <property type="evidence" value="ECO:0007669"/>
    <property type="project" value="UniProtKB-KW"/>
</dbReference>
<dbReference type="InterPro" id="IPR011765">
    <property type="entry name" value="Pept_M16_N"/>
</dbReference>
<dbReference type="Proteomes" id="UP000830055">
    <property type="component" value="Chromosome"/>
</dbReference>
<evidence type="ECO:0000259" key="5">
    <source>
        <dbReference type="Pfam" id="PF05193"/>
    </source>
</evidence>
<keyword evidence="7" id="KW-1185">Reference proteome</keyword>
<dbReference type="InterPro" id="IPR007863">
    <property type="entry name" value="Peptidase_M16_C"/>
</dbReference>
<feature type="domain" description="Peptidase M16 N-terminal" evidence="4">
    <location>
        <begin position="12"/>
        <end position="158"/>
    </location>
</feature>
<reference evidence="6 7" key="1">
    <citation type="submission" date="2022-01" db="EMBL/GenBank/DDBJ databases">
        <title>Desulfofustis limnae sp. nov., a novel mesophilic sulfate-reducing bacterium isolated from marsh soil.</title>
        <authorList>
            <person name="Watanabe M."/>
            <person name="Takahashi A."/>
            <person name="Kojima H."/>
            <person name="Fukui M."/>
        </authorList>
    </citation>
    <scope>NUCLEOTIDE SEQUENCE [LARGE SCALE GENOMIC DNA]</scope>
    <source>
        <strain evidence="6 7">PPLL</strain>
    </source>
</reference>
<dbReference type="PROSITE" id="PS50818">
    <property type="entry name" value="INTEIN_C_TER"/>
    <property type="match status" value="1"/>
</dbReference>
<organism evidence="6 7">
    <name type="scientific">Desulfofustis limnaeus</name>
    <dbReference type="NCBI Taxonomy" id="2740163"/>
    <lineage>
        <taxon>Bacteria</taxon>
        <taxon>Pseudomonadati</taxon>
        <taxon>Thermodesulfobacteriota</taxon>
        <taxon>Desulfobulbia</taxon>
        <taxon>Desulfobulbales</taxon>
        <taxon>Desulfocapsaceae</taxon>
        <taxon>Desulfofustis</taxon>
    </lineage>
</organism>
<comment type="similarity">
    <text evidence="2 3">Belongs to the peptidase M16 family.</text>
</comment>
<proteinExistence type="inferred from homology"/>
<evidence type="ECO:0000256" key="1">
    <source>
        <dbReference type="ARBA" id="ARBA00001947"/>
    </source>
</evidence>
<dbReference type="Pfam" id="PF05193">
    <property type="entry name" value="Peptidase_M16_C"/>
    <property type="match status" value="1"/>
</dbReference>
<evidence type="ECO:0000259" key="4">
    <source>
        <dbReference type="Pfam" id="PF00675"/>
    </source>
</evidence>
<name>A0ABM7WEQ1_9BACT</name>
<dbReference type="PROSITE" id="PS00143">
    <property type="entry name" value="INSULINASE"/>
    <property type="match status" value="1"/>
</dbReference>
<dbReference type="Gene3D" id="3.30.830.10">
    <property type="entry name" value="Metalloenzyme, LuxS/M16 peptidase-like"/>
    <property type="match status" value="2"/>
</dbReference>
<keyword evidence="6" id="KW-0645">Protease</keyword>
<dbReference type="InterPro" id="IPR030934">
    <property type="entry name" value="Intein_C"/>
</dbReference>
<feature type="domain" description="Peptidase M16 C-terminal" evidence="5">
    <location>
        <begin position="166"/>
        <end position="323"/>
    </location>
</feature>
<evidence type="ECO:0000313" key="6">
    <source>
        <dbReference type="EMBL" id="BDD89432.1"/>
    </source>
</evidence>
<dbReference type="RefSeq" id="WP_284152732.1">
    <property type="nucleotide sequence ID" value="NZ_AP025516.1"/>
</dbReference>
<keyword evidence="6" id="KW-0378">Hydrolase</keyword>
<evidence type="ECO:0000313" key="7">
    <source>
        <dbReference type="Proteomes" id="UP000830055"/>
    </source>
</evidence>
<accession>A0ABM7WEQ1</accession>
<dbReference type="GO" id="GO:0006508">
    <property type="term" value="P:proteolysis"/>
    <property type="evidence" value="ECO:0007669"/>
    <property type="project" value="UniProtKB-KW"/>
</dbReference>
<dbReference type="EMBL" id="AP025516">
    <property type="protein sequence ID" value="BDD89432.1"/>
    <property type="molecule type" value="Genomic_DNA"/>
</dbReference>
<dbReference type="InterPro" id="IPR011249">
    <property type="entry name" value="Metalloenz_LuxS/M16"/>
</dbReference>
<evidence type="ECO:0000256" key="3">
    <source>
        <dbReference type="RuleBase" id="RU004447"/>
    </source>
</evidence>
<dbReference type="Pfam" id="PF00675">
    <property type="entry name" value="Peptidase_M16"/>
    <property type="match status" value="1"/>
</dbReference>
<comment type="cofactor">
    <cofactor evidence="1">
        <name>Zn(2+)</name>
        <dbReference type="ChEBI" id="CHEBI:29105"/>
    </cofactor>
</comment>
<sequence>MITVSELENGIRVVTEALPGSRSLAVGIMIRTGPRDQGPDQEGLAHLVEHALFQGTSSRSSLDIARMIDTMGGRVNAFTGRDYTCFSGLVMDDHRTYVFDLLSDILLNSIFPEDKLMKEKQVIISEQEMAADLPVEQALAGLKSTIWQNHPLGSKIEGSAESISRLTREDVIYFLHSNYLPDRVIVACAGNLEHEDIVAQVRDCFWRMTGSSVPLTYGSAHFNSGFVRHHHGGNHAYFAVGIEAPAYAWPERYCIHLLNTALGGGMSSRLYRTLREERGVVYDIHSEYHAYMDGGALVICGSCRPDRVFSVVDEIIEISGSLVTAAQPMAEEELWQAKLYTVGQYHIDSEDPYTRMSRLLTQLFYFSRVVGVEEIIAGLEGATTAAISRVSGDYFQSFSKKVAACVVGPD</sequence>
<dbReference type="InterPro" id="IPR050361">
    <property type="entry name" value="MPP/UQCRC_Complex"/>
</dbReference>